<name>A0A0D2NIZ4_9CHLO</name>
<keyword evidence="2" id="KW-1185">Reference proteome</keyword>
<organism evidence="1 2">
    <name type="scientific">Monoraphidium neglectum</name>
    <dbReference type="NCBI Taxonomy" id="145388"/>
    <lineage>
        <taxon>Eukaryota</taxon>
        <taxon>Viridiplantae</taxon>
        <taxon>Chlorophyta</taxon>
        <taxon>core chlorophytes</taxon>
        <taxon>Chlorophyceae</taxon>
        <taxon>CS clade</taxon>
        <taxon>Sphaeropleales</taxon>
        <taxon>Selenastraceae</taxon>
        <taxon>Monoraphidium</taxon>
    </lineage>
</organism>
<dbReference type="RefSeq" id="XP_013903905.1">
    <property type="nucleotide sequence ID" value="XM_014048451.1"/>
</dbReference>
<protein>
    <submittedName>
        <fullName evidence="1">Uncharacterized protein</fullName>
    </submittedName>
</protein>
<dbReference type="EMBL" id="KK100591">
    <property type="protein sequence ID" value="KIZ04886.1"/>
    <property type="molecule type" value="Genomic_DNA"/>
</dbReference>
<dbReference type="KEGG" id="mng:MNEG_3069"/>
<evidence type="ECO:0000313" key="1">
    <source>
        <dbReference type="EMBL" id="KIZ04886.1"/>
    </source>
</evidence>
<dbReference type="Proteomes" id="UP000054498">
    <property type="component" value="Unassembled WGS sequence"/>
</dbReference>
<sequence>MHRTSPPSLDPADHHASYMTLDGRISMAGVSHASLRRAVSVQPSRLFLFAPVLQGAIPRGGDG</sequence>
<gene>
    <name evidence="1" type="ORF">MNEG_3069</name>
</gene>
<evidence type="ECO:0000313" key="2">
    <source>
        <dbReference type="Proteomes" id="UP000054498"/>
    </source>
</evidence>
<reference evidence="1 2" key="1">
    <citation type="journal article" date="2013" name="BMC Genomics">
        <title>Reconstruction of the lipid metabolism for the microalga Monoraphidium neglectum from its genome sequence reveals characteristics suitable for biofuel production.</title>
        <authorList>
            <person name="Bogen C."/>
            <person name="Al-Dilaimi A."/>
            <person name="Albersmeier A."/>
            <person name="Wichmann J."/>
            <person name="Grundmann M."/>
            <person name="Rupp O."/>
            <person name="Lauersen K.J."/>
            <person name="Blifernez-Klassen O."/>
            <person name="Kalinowski J."/>
            <person name="Goesmann A."/>
            <person name="Mussgnug J.H."/>
            <person name="Kruse O."/>
        </authorList>
    </citation>
    <scope>NUCLEOTIDE SEQUENCE [LARGE SCALE GENOMIC DNA]</scope>
    <source>
        <strain evidence="1 2">SAG 48.87</strain>
    </source>
</reference>
<accession>A0A0D2NIZ4</accession>
<dbReference type="AlphaFoldDB" id="A0A0D2NIZ4"/>
<dbReference type="GeneID" id="25735947"/>
<proteinExistence type="predicted"/>